<dbReference type="Proteomes" id="UP000078046">
    <property type="component" value="Unassembled WGS sequence"/>
</dbReference>
<sequence>MTELDCWHIDTLLRATQTVMQEIVTPYRNVSKICDVMFINEGLRVNSYIPNLGNIHLTTADECFYKQESTITYNQLETLDLDEDGLDRHKGARGEIPKEQVELVTCKEIKKEEKKLFQVSKISKK</sequence>
<comment type="caution">
    <text evidence="1">The sequence shown here is derived from an EMBL/GenBank/DDBJ whole genome shotgun (WGS) entry which is preliminary data.</text>
</comment>
<protein>
    <submittedName>
        <fullName evidence="1">Uncharacterized protein</fullName>
    </submittedName>
</protein>
<accession>A0A177AVU6</accession>
<keyword evidence="2" id="KW-1185">Reference proteome</keyword>
<reference evidence="1 2" key="1">
    <citation type="submission" date="2016-04" db="EMBL/GenBank/DDBJ databases">
        <title>The genome of Intoshia linei affirms orthonectids as highly simplified spiralians.</title>
        <authorList>
            <person name="Mikhailov K.V."/>
            <person name="Slusarev G.S."/>
            <person name="Nikitin M.A."/>
            <person name="Logacheva M.D."/>
            <person name="Penin A."/>
            <person name="Aleoshin V."/>
            <person name="Panchin Y.V."/>
        </authorList>
    </citation>
    <scope>NUCLEOTIDE SEQUENCE [LARGE SCALE GENOMIC DNA]</scope>
    <source>
        <strain evidence="1">Intl2013</strain>
        <tissue evidence="1">Whole animal</tissue>
    </source>
</reference>
<evidence type="ECO:0000313" key="1">
    <source>
        <dbReference type="EMBL" id="OAF65334.1"/>
    </source>
</evidence>
<organism evidence="1 2">
    <name type="scientific">Intoshia linei</name>
    <dbReference type="NCBI Taxonomy" id="1819745"/>
    <lineage>
        <taxon>Eukaryota</taxon>
        <taxon>Metazoa</taxon>
        <taxon>Spiralia</taxon>
        <taxon>Lophotrochozoa</taxon>
        <taxon>Mesozoa</taxon>
        <taxon>Orthonectida</taxon>
        <taxon>Rhopaluridae</taxon>
        <taxon>Intoshia</taxon>
    </lineage>
</organism>
<proteinExistence type="predicted"/>
<dbReference type="AlphaFoldDB" id="A0A177AVU6"/>
<evidence type="ECO:0000313" key="2">
    <source>
        <dbReference type="Proteomes" id="UP000078046"/>
    </source>
</evidence>
<gene>
    <name evidence="1" type="ORF">A3Q56_06965</name>
</gene>
<name>A0A177AVU6_9BILA</name>
<dbReference type="EMBL" id="LWCA01001343">
    <property type="protein sequence ID" value="OAF65334.1"/>
    <property type="molecule type" value="Genomic_DNA"/>
</dbReference>